<organism evidence="4 5">
    <name type="scientific">Raoultella scottii</name>
    <dbReference type="NCBI Taxonomy" id="3040937"/>
    <lineage>
        <taxon>Bacteria</taxon>
        <taxon>Pseudomonadati</taxon>
        <taxon>Pseudomonadota</taxon>
        <taxon>Gammaproteobacteria</taxon>
        <taxon>Enterobacterales</taxon>
        <taxon>Enterobacteriaceae</taxon>
        <taxon>Klebsiella/Raoultella group</taxon>
        <taxon>Raoultella</taxon>
    </lineage>
</organism>
<proteinExistence type="inferred from homology"/>
<sequence length="142" mass="15434">MPYSHLLVAVAPTPESRTLISKAVSIARPLDAKISLITLATDPEMYNQFAAPMLENLRDLMHEETRGFLNGLAQDAGYPIDKIVIASGELGHHVKDFCQQHRVDLVICGNHNHSLFSRATCSAKNIVGSSGVDVLLISLEKG</sequence>
<evidence type="ECO:0000256" key="1">
    <source>
        <dbReference type="ARBA" id="ARBA00008791"/>
    </source>
</evidence>
<evidence type="ECO:0000259" key="3">
    <source>
        <dbReference type="Pfam" id="PF00582"/>
    </source>
</evidence>
<dbReference type="Gene3D" id="3.40.50.620">
    <property type="entry name" value="HUPs"/>
    <property type="match status" value="1"/>
</dbReference>
<dbReference type="SUPFAM" id="SSF52402">
    <property type="entry name" value="Adenine nucleotide alpha hydrolases-like"/>
    <property type="match status" value="1"/>
</dbReference>
<evidence type="ECO:0000313" key="4">
    <source>
        <dbReference type="EMBL" id="MEK0248305.1"/>
    </source>
</evidence>
<comment type="subcellular location">
    <subcellularLocation>
        <location evidence="2">Cytoplasm</location>
    </subcellularLocation>
</comment>
<evidence type="ECO:0000256" key="2">
    <source>
        <dbReference type="PIRNR" id="PIRNR006276"/>
    </source>
</evidence>
<dbReference type="InterPro" id="IPR014729">
    <property type="entry name" value="Rossmann-like_a/b/a_fold"/>
</dbReference>
<accession>A0ABU8Z3X9</accession>
<keyword evidence="5" id="KW-1185">Reference proteome</keyword>
<comment type="function">
    <text evidence="2">Required for resistance to DNA-damaging agents.</text>
</comment>
<reference evidence="4 5" key="1">
    <citation type="submission" date="2024-03" db="EMBL/GenBank/DDBJ databases">
        <title>Two novel Raoultella species associated with bleeding cankers of broadleaf hosts, Raoultella scottia sp. nov. and Raoultella lignicola sp. nov.</title>
        <authorList>
            <person name="Brady C.L."/>
        </authorList>
    </citation>
    <scope>NUCLEOTIDE SEQUENCE [LARGE SCALE GENOMIC DNA]</scope>
    <source>
        <strain evidence="4 5">BAC 10a-01-01</strain>
    </source>
</reference>
<dbReference type="Pfam" id="PF00582">
    <property type="entry name" value="Usp"/>
    <property type="match status" value="1"/>
</dbReference>
<keyword evidence="2" id="KW-0963">Cytoplasm</keyword>
<dbReference type="NCBIfam" id="NF007512">
    <property type="entry name" value="PRK10116.1"/>
    <property type="match status" value="1"/>
</dbReference>
<dbReference type="EMBL" id="JARXNH020000052">
    <property type="protein sequence ID" value="MEK0248305.1"/>
    <property type="molecule type" value="Genomic_DNA"/>
</dbReference>
<dbReference type="InterPro" id="IPR006016">
    <property type="entry name" value="UspA"/>
</dbReference>
<dbReference type="InterPro" id="IPR006015">
    <property type="entry name" value="Universal_stress_UspA"/>
</dbReference>
<evidence type="ECO:0000313" key="5">
    <source>
        <dbReference type="Proteomes" id="UP001334005"/>
    </source>
</evidence>
<dbReference type="RefSeq" id="WP_331834437.1">
    <property type="nucleotide sequence ID" value="NZ_JARXNH020000052.1"/>
</dbReference>
<comment type="similarity">
    <text evidence="1 2">Belongs to the universal stress protein A family.</text>
</comment>
<comment type="caution">
    <text evidence="4">The sequence shown here is derived from an EMBL/GenBank/DDBJ whole genome shotgun (WGS) entry which is preliminary data.</text>
</comment>
<dbReference type="PIRSF" id="PIRSF006276">
    <property type="entry name" value="UspA"/>
    <property type="match status" value="1"/>
</dbReference>
<feature type="domain" description="UspA" evidence="3">
    <location>
        <begin position="3"/>
        <end position="137"/>
    </location>
</feature>
<protein>
    <recommendedName>
        <fullName evidence="2">Universal stress protein</fullName>
    </recommendedName>
</protein>
<name>A0ABU8Z3X9_9ENTR</name>
<gene>
    <name evidence="4" type="primary">uspC</name>
    <name evidence="4" type="ORF">QFI66_009280</name>
</gene>
<dbReference type="Proteomes" id="UP001334005">
    <property type="component" value="Unassembled WGS sequence"/>
</dbReference>